<feature type="transmembrane region" description="Helical" evidence="6">
    <location>
        <begin position="249"/>
        <end position="266"/>
    </location>
</feature>
<dbReference type="InterPro" id="IPR040226">
    <property type="entry name" value="THH1/TOM1/TOM3"/>
</dbReference>
<keyword evidence="4 6" id="KW-1133">Transmembrane helix</keyword>
<evidence type="ECO:0000256" key="4">
    <source>
        <dbReference type="ARBA" id="ARBA00022989"/>
    </source>
</evidence>
<dbReference type="GO" id="GO:0005774">
    <property type="term" value="C:vacuolar membrane"/>
    <property type="evidence" value="ECO:0007669"/>
    <property type="project" value="UniProtKB-SubCell"/>
</dbReference>
<proteinExistence type="inferred from homology"/>
<comment type="subcellular location">
    <subcellularLocation>
        <location evidence="1">Vacuole membrane</location>
        <topology evidence="1">Multi-pass membrane protein</topology>
    </subcellularLocation>
</comment>
<name>A0A9Q0CZF3_9POAL</name>
<evidence type="ECO:0000256" key="1">
    <source>
        <dbReference type="ARBA" id="ARBA00004128"/>
    </source>
</evidence>
<feature type="domain" description="THH1/TOM1/TOM3" evidence="7">
    <location>
        <begin position="17"/>
        <end position="274"/>
    </location>
</feature>
<feature type="transmembrane region" description="Helical" evidence="6">
    <location>
        <begin position="69"/>
        <end position="88"/>
    </location>
</feature>
<feature type="transmembrane region" description="Helical" evidence="6">
    <location>
        <begin position="33"/>
        <end position="53"/>
    </location>
</feature>
<comment type="similarity">
    <text evidence="2">Belongs to the plant tobamovirus multiplication TOM1 protein family.</text>
</comment>
<evidence type="ECO:0000256" key="3">
    <source>
        <dbReference type="ARBA" id="ARBA00022692"/>
    </source>
</evidence>
<organism evidence="8 9">
    <name type="scientific">Rhynchospora breviuscula</name>
    <dbReference type="NCBI Taxonomy" id="2022672"/>
    <lineage>
        <taxon>Eukaryota</taxon>
        <taxon>Viridiplantae</taxon>
        <taxon>Streptophyta</taxon>
        <taxon>Embryophyta</taxon>
        <taxon>Tracheophyta</taxon>
        <taxon>Spermatophyta</taxon>
        <taxon>Magnoliopsida</taxon>
        <taxon>Liliopsida</taxon>
        <taxon>Poales</taxon>
        <taxon>Cyperaceae</taxon>
        <taxon>Cyperoideae</taxon>
        <taxon>Rhynchosporeae</taxon>
        <taxon>Rhynchospora</taxon>
    </lineage>
</organism>
<evidence type="ECO:0000256" key="5">
    <source>
        <dbReference type="ARBA" id="ARBA00023136"/>
    </source>
</evidence>
<comment type="caution">
    <text evidence="8">The sequence shown here is derived from an EMBL/GenBank/DDBJ whole genome shotgun (WGS) entry which is preliminary data.</text>
</comment>
<dbReference type="PANTHER" id="PTHR31142">
    <property type="entry name" value="TOBAMOVIRUS MULTIPLICATION PROTEIN 1-LIKE ISOFORM X1"/>
    <property type="match status" value="1"/>
</dbReference>
<evidence type="ECO:0000259" key="7">
    <source>
        <dbReference type="Pfam" id="PF06454"/>
    </source>
</evidence>
<evidence type="ECO:0000256" key="6">
    <source>
        <dbReference type="SAM" id="Phobius"/>
    </source>
</evidence>
<reference evidence="8" key="1">
    <citation type="journal article" date="2022" name="Cell">
        <title>Repeat-based holocentromeres influence genome architecture and karyotype evolution.</title>
        <authorList>
            <person name="Hofstatter P.G."/>
            <person name="Thangavel G."/>
            <person name="Lux T."/>
            <person name="Neumann P."/>
            <person name="Vondrak T."/>
            <person name="Novak P."/>
            <person name="Zhang M."/>
            <person name="Costa L."/>
            <person name="Castellani M."/>
            <person name="Scott A."/>
            <person name="Toegelov H."/>
            <person name="Fuchs J."/>
            <person name="Mata-Sucre Y."/>
            <person name="Dias Y."/>
            <person name="Vanzela A.L.L."/>
            <person name="Huettel B."/>
            <person name="Almeida C.C.S."/>
            <person name="Simkova H."/>
            <person name="Souza G."/>
            <person name="Pedrosa-Harand A."/>
            <person name="Macas J."/>
            <person name="Mayer K.F.X."/>
            <person name="Houben A."/>
            <person name="Marques A."/>
        </authorList>
    </citation>
    <scope>NUCLEOTIDE SEQUENCE</scope>
    <source>
        <strain evidence="8">RhyBre1mFocal</strain>
    </source>
</reference>
<dbReference type="AlphaFoldDB" id="A0A9Q0CZF3"/>
<feature type="transmembrane region" description="Helical" evidence="6">
    <location>
        <begin position="174"/>
        <end position="194"/>
    </location>
</feature>
<dbReference type="PANTHER" id="PTHR31142:SF3">
    <property type="entry name" value="THH1_TOM1_TOM3 DOMAIN-CONTAINING PROTEIN"/>
    <property type="match status" value="1"/>
</dbReference>
<dbReference type="EMBL" id="JAMQYH010000001">
    <property type="protein sequence ID" value="KAJ1703013.1"/>
    <property type="molecule type" value="Genomic_DNA"/>
</dbReference>
<dbReference type="OrthoDB" id="19798at2759"/>
<evidence type="ECO:0000313" key="8">
    <source>
        <dbReference type="EMBL" id="KAJ1703013.1"/>
    </source>
</evidence>
<feature type="transmembrane region" description="Helical" evidence="6">
    <location>
        <begin position="214"/>
        <end position="237"/>
    </location>
</feature>
<feature type="transmembrane region" description="Helical" evidence="6">
    <location>
        <begin position="108"/>
        <end position="127"/>
    </location>
</feature>
<keyword evidence="9" id="KW-1185">Reference proteome</keyword>
<dbReference type="Proteomes" id="UP001151287">
    <property type="component" value="Unassembled WGS sequence"/>
</dbReference>
<keyword evidence="3 6" id="KW-0812">Transmembrane</keyword>
<keyword evidence="5 6" id="KW-0472">Membrane</keyword>
<accession>A0A9Q0CZF3</accession>
<gene>
    <name evidence="8" type="ORF">LUZ63_002792</name>
</gene>
<dbReference type="Pfam" id="PF06454">
    <property type="entry name" value="THH1_TOM1-3_dom"/>
    <property type="match status" value="1"/>
</dbReference>
<evidence type="ECO:0000313" key="9">
    <source>
        <dbReference type="Proteomes" id="UP001151287"/>
    </source>
</evidence>
<feature type="transmembrane region" description="Helical" evidence="6">
    <location>
        <begin position="147"/>
        <end position="168"/>
    </location>
</feature>
<evidence type="ECO:0000256" key="2">
    <source>
        <dbReference type="ARBA" id="ARBA00006779"/>
    </source>
</evidence>
<sequence length="292" mass="33238">MDLLLPETAAVALTGVSSWWDDLDNSTTAQDRIYYSLAALYGLIGAVALIQLIRIEHRVPEFGWTTQKVFFLLNFLFSAVRSIVFALRRDVQKIEPEVFQHVLLDLPGLAFFTTYVLLVLFWAEIYYQARAMSTDGLRPTFYMINGVVYSIQIALWLLLCWIPIHPMLVLCKLFFSGVSLLAAFGFALYGGRLFMMLRQYPAESKGRANKMKEVASVATICFACFMGKCITMCFAAFYRPVDVDVTNHAILNFTYYLVLFPSVILIPEIRKLFTDEIIGLCSFLSSCHQLWS</sequence>
<protein>
    <recommendedName>
        <fullName evidence="7">THH1/TOM1/TOM3 domain-containing protein</fullName>
    </recommendedName>
</protein>
<dbReference type="InterPro" id="IPR009457">
    <property type="entry name" value="THH1/TOM1/TOM3_dom"/>
</dbReference>